<protein>
    <submittedName>
        <fullName evidence="2">Ovule protein</fullName>
    </submittedName>
</protein>
<sequence length="74" mass="8907">MIPFDIQKSVKDQDTSVSKCWIKHSFTLTFNQNVHILLHVFLYLHVVVNRTGRKGLKELLYRYHMDLFESWLDI</sequence>
<organism evidence="1 2">
    <name type="scientific">Strongyloides venezuelensis</name>
    <name type="common">Threadworm</name>
    <dbReference type="NCBI Taxonomy" id="75913"/>
    <lineage>
        <taxon>Eukaryota</taxon>
        <taxon>Metazoa</taxon>
        <taxon>Ecdysozoa</taxon>
        <taxon>Nematoda</taxon>
        <taxon>Chromadorea</taxon>
        <taxon>Rhabditida</taxon>
        <taxon>Tylenchina</taxon>
        <taxon>Panagrolaimomorpha</taxon>
        <taxon>Strongyloidoidea</taxon>
        <taxon>Strongyloididae</taxon>
        <taxon>Strongyloides</taxon>
    </lineage>
</organism>
<evidence type="ECO:0000313" key="2">
    <source>
        <dbReference type="WBParaSite" id="SVE_1399100.1"/>
    </source>
</evidence>
<dbReference type="Proteomes" id="UP000035680">
    <property type="component" value="Unassembled WGS sequence"/>
</dbReference>
<dbReference type="WBParaSite" id="SVE_1399100.1">
    <property type="protein sequence ID" value="SVE_1399100.1"/>
    <property type="gene ID" value="SVE_1399100"/>
</dbReference>
<reference evidence="2" key="2">
    <citation type="submission" date="2015-08" db="UniProtKB">
        <authorList>
            <consortium name="WormBaseParasite"/>
        </authorList>
    </citation>
    <scope>IDENTIFICATION</scope>
</reference>
<accession>A0A0K0FSN8</accession>
<keyword evidence="1" id="KW-1185">Reference proteome</keyword>
<proteinExistence type="predicted"/>
<dbReference type="AlphaFoldDB" id="A0A0K0FSN8"/>
<name>A0A0K0FSN8_STRVS</name>
<evidence type="ECO:0000313" key="1">
    <source>
        <dbReference type="Proteomes" id="UP000035680"/>
    </source>
</evidence>
<reference evidence="1" key="1">
    <citation type="submission" date="2014-07" db="EMBL/GenBank/DDBJ databases">
        <authorList>
            <person name="Martin A.A"/>
            <person name="De Silva N."/>
        </authorList>
    </citation>
    <scope>NUCLEOTIDE SEQUENCE</scope>
</reference>